<comment type="subunit">
    <text evidence="4">Homodimer.</text>
</comment>
<dbReference type="GO" id="GO:0006749">
    <property type="term" value="P:glutathione metabolic process"/>
    <property type="evidence" value="ECO:0007669"/>
    <property type="project" value="TreeGrafter"/>
</dbReference>
<dbReference type="InterPro" id="IPR004045">
    <property type="entry name" value="Glutathione_S-Trfase_N"/>
</dbReference>
<evidence type="ECO:0000259" key="10">
    <source>
        <dbReference type="PROSITE" id="PS50405"/>
    </source>
</evidence>
<evidence type="ECO:0000256" key="1">
    <source>
        <dbReference type="ARBA" id="ARBA00003701"/>
    </source>
</evidence>
<dbReference type="InterPro" id="IPR040079">
    <property type="entry name" value="Glutathione_S-Trfase"/>
</dbReference>
<feature type="domain" description="GST N-terminal" evidence="9">
    <location>
        <begin position="2"/>
        <end position="83"/>
    </location>
</feature>
<evidence type="ECO:0000256" key="3">
    <source>
        <dbReference type="ARBA" id="ARBA00007297"/>
    </source>
</evidence>
<dbReference type="SUPFAM" id="SSF47616">
    <property type="entry name" value="GST C-terminal domain-like"/>
    <property type="match status" value="2"/>
</dbReference>
<dbReference type="InterPro" id="IPR004046">
    <property type="entry name" value="GST_C"/>
</dbReference>
<dbReference type="EMBL" id="JABXBU010002072">
    <property type="protein sequence ID" value="KAF8777978.1"/>
    <property type="molecule type" value="Genomic_DNA"/>
</dbReference>
<dbReference type="PANTHER" id="PTHR11571:SF222">
    <property type="entry name" value="GLUTATHIONE TRANSFERASE"/>
    <property type="match status" value="1"/>
</dbReference>
<name>A0A8T0ER73_ARGBR</name>
<dbReference type="Pfam" id="PF14497">
    <property type="entry name" value="GST_C_3"/>
    <property type="match status" value="2"/>
</dbReference>
<dbReference type="AlphaFoldDB" id="A0A8T0ER73"/>
<evidence type="ECO:0000256" key="6">
    <source>
        <dbReference type="ARBA" id="ARBA00022679"/>
    </source>
</evidence>
<comment type="caution">
    <text evidence="11">The sequence shown here is derived from an EMBL/GenBank/DDBJ whole genome shotgun (WGS) entry which is preliminary data.</text>
</comment>
<dbReference type="SFLD" id="SFLDG01205">
    <property type="entry name" value="AMPS.1"/>
    <property type="match status" value="2"/>
</dbReference>
<dbReference type="InterPro" id="IPR036282">
    <property type="entry name" value="Glutathione-S-Trfase_C_sf"/>
</dbReference>
<accession>A0A8T0ER73</accession>
<reference evidence="11" key="2">
    <citation type="submission" date="2020-06" db="EMBL/GenBank/DDBJ databases">
        <authorList>
            <person name="Sheffer M."/>
        </authorList>
    </citation>
    <scope>NUCLEOTIDE SEQUENCE</scope>
</reference>
<dbReference type="PANTHER" id="PTHR11571">
    <property type="entry name" value="GLUTATHIONE S-TRANSFERASE"/>
    <property type="match status" value="1"/>
</dbReference>
<evidence type="ECO:0000256" key="7">
    <source>
        <dbReference type="ARBA" id="ARBA00032759"/>
    </source>
</evidence>
<keyword evidence="12" id="KW-1185">Reference proteome</keyword>
<dbReference type="InterPro" id="IPR050213">
    <property type="entry name" value="GST_superfamily"/>
</dbReference>
<dbReference type="Proteomes" id="UP000807504">
    <property type="component" value="Unassembled WGS sequence"/>
</dbReference>
<comment type="similarity">
    <text evidence="2">Belongs to the GST superfamily. Mu family.</text>
</comment>
<dbReference type="InterPro" id="IPR036249">
    <property type="entry name" value="Thioredoxin-like_sf"/>
</dbReference>
<sequence>MSIPILGYWNVRGLAEPIRYLLHYKNVEFVNKIYVLREKDWQKDKFALGLDFPNLPYYIEGDIKISQSTAILRYLARKYDLAGKDERQKVFVSMVEQQLIDLRFNLFLLILKGETESEKTEFINNIPNHLKQWEKFFGNKEFLMGDNLTYVDFIAYETFDVYGRFYSDVLKGFTVLQDFQNRIETLPELQEYFNSSTHKQPVGKGGYWDVRGIAEPIRYLLHYKKVDFDEKRYVIAGDEWTNEKFNLGFDFPNLPYYKEGDFKLTQSLAIMRYLARKHGLAGETDEEKDRVALAEQQSRDFRAVLRAFVGDDGYETRKDEFLKNTVSVLFRQWENFLGDRKFLAGDNLTYVDFMLYENLDFYRLFHASILDDFASLKAYFSRIKDLPEMQKYLNSSRFKAWPIFAPAAKFGGGGKPPKHLKA</sequence>
<dbReference type="SUPFAM" id="SSF52833">
    <property type="entry name" value="Thioredoxin-like"/>
    <property type="match status" value="2"/>
</dbReference>
<dbReference type="InterPro" id="IPR010987">
    <property type="entry name" value="Glutathione-S-Trfase_C-like"/>
</dbReference>
<dbReference type="GO" id="GO:0004364">
    <property type="term" value="F:glutathione transferase activity"/>
    <property type="evidence" value="ECO:0007669"/>
    <property type="project" value="UniProtKB-EC"/>
</dbReference>
<proteinExistence type="inferred from homology"/>
<comment type="catalytic activity">
    <reaction evidence="8">
        <text>RX + glutathione = an S-substituted glutathione + a halide anion + H(+)</text>
        <dbReference type="Rhea" id="RHEA:16437"/>
        <dbReference type="ChEBI" id="CHEBI:15378"/>
        <dbReference type="ChEBI" id="CHEBI:16042"/>
        <dbReference type="ChEBI" id="CHEBI:17792"/>
        <dbReference type="ChEBI" id="CHEBI:57925"/>
        <dbReference type="ChEBI" id="CHEBI:90779"/>
        <dbReference type="EC" id="2.5.1.18"/>
    </reaction>
</comment>
<reference evidence="11" key="1">
    <citation type="journal article" date="2020" name="bioRxiv">
        <title>Chromosome-level reference genome of the European wasp spider Argiope bruennichi: a resource for studies on range expansion and evolutionary adaptation.</title>
        <authorList>
            <person name="Sheffer M.M."/>
            <person name="Hoppe A."/>
            <person name="Krehenwinkel H."/>
            <person name="Uhl G."/>
            <person name="Kuss A.W."/>
            <person name="Jensen L."/>
            <person name="Jensen C."/>
            <person name="Gillespie R.G."/>
            <person name="Hoff K.J."/>
            <person name="Prost S."/>
        </authorList>
    </citation>
    <scope>NUCLEOTIDE SEQUENCE</scope>
</reference>
<dbReference type="PROSITE" id="PS50404">
    <property type="entry name" value="GST_NTER"/>
    <property type="match status" value="2"/>
</dbReference>
<evidence type="ECO:0000256" key="4">
    <source>
        <dbReference type="ARBA" id="ARBA00011738"/>
    </source>
</evidence>
<dbReference type="PRINTS" id="PR01267">
    <property type="entry name" value="GSTRNSFRASEM"/>
</dbReference>
<dbReference type="Gene3D" id="1.20.1050.130">
    <property type="match status" value="2"/>
</dbReference>
<feature type="domain" description="GST C-terminal" evidence="10">
    <location>
        <begin position="85"/>
        <end position="202"/>
    </location>
</feature>
<evidence type="ECO:0000256" key="8">
    <source>
        <dbReference type="ARBA" id="ARBA00047960"/>
    </source>
</evidence>
<dbReference type="FunFam" id="1.20.1050.10:FF:000003">
    <property type="entry name" value="Glutathione S-transferase 2"/>
    <property type="match status" value="1"/>
</dbReference>
<dbReference type="FunFam" id="1.20.1050.10:FF:000020">
    <property type="entry name" value="Glutathione S-transferase P 1"/>
    <property type="match status" value="1"/>
</dbReference>
<dbReference type="Pfam" id="PF02798">
    <property type="entry name" value="GST_N"/>
    <property type="match status" value="2"/>
</dbReference>
<dbReference type="InterPro" id="IPR003081">
    <property type="entry name" value="GST_mu"/>
</dbReference>
<keyword evidence="6" id="KW-0808">Transferase</keyword>
<feature type="domain" description="GST N-terminal" evidence="9">
    <location>
        <begin position="201"/>
        <end position="282"/>
    </location>
</feature>
<evidence type="ECO:0000313" key="12">
    <source>
        <dbReference type="Proteomes" id="UP000807504"/>
    </source>
</evidence>
<comment type="similarity">
    <text evidence="3">Belongs to the GST superfamily. Pi family.</text>
</comment>
<evidence type="ECO:0000259" key="9">
    <source>
        <dbReference type="PROSITE" id="PS50404"/>
    </source>
</evidence>
<dbReference type="SFLD" id="SFLDS00019">
    <property type="entry name" value="Glutathione_Transferase_(cytos"/>
    <property type="match status" value="2"/>
</dbReference>
<feature type="domain" description="GST C-terminal" evidence="10">
    <location>
        <begin position="284"/>
        <end position="403"/>
    </location>
</feature>
<evidence type="ECO:0000256" key="5">
    <source>
        <dbReference type="ARBA" id="ARBA00012452"/>
    </source>
</evidence>
<dbReference type="GO" id="GO:0042802">
    <property type="term" value="F:identical protein binding"/>
    <property type="evidence" value="ECO:0007669"/>
    <property type="project" value="UniProtKB-ARBA"/>
</dbReference>
<dbReference type="EC" id="2.5.1.18" evidence="5"/>
<organism evidence="11 12">
    <name type="scientific">Argiope bruennichi</name>
    <name type="common">Wasp spider</name>
    <name type="synonym">Aranea bruennichi</name>
    <dbReference type="NCBI Taxonomy" id="94029"/>
    <lineage>
        <taxon>Eukaryota</taxon>
        <taxon>Metazoa</taxon>
        <taxon>Ecdysozoa</taxon>
        <taxon>Arthropoda</taxon>
        <taxon>Chelicerata</taxon>
        <taxon>Arachnida</taxon>
        <taxon>Araneae</taxon>
        <taxon>Araneomorphae</taxon>
        <taxon>Entelegynae</taxon>
        <taxon>Araneoidea</taxon>
        <taxon>Araneidae</taxon>
        <taxon>Argiope</taxon>
    </lineage>
</organism>
<gene>
    <name evidence="11" type="ORF">HNY73_014755</name>
</gene>
<comment type="function">
    <text evidence="1">Conjugation of reduced glutathione to a wide number of exogenous and endogenous hydrophobic electrophiles.</text>
</comment>
<dbReference type="SFLD" id="SFLDG00363">
    <property type="entry name" value="AMPS_(cytGST):_Alpha-__Mu-__Pi"/>
    <property type="match status" value="2"/>
</dbReference>
<evidence type="ECO:0000313" key="11">
    <source>
        <dbReference type="EMBL" id="KAF8777978.1"/>
    </source>
</evidence>
<dbReference type="PROSITE" id="PS50405">
    <property type="entry name" value="GST_CTER"/>
    <property type="match status" value="2"/>
</dbReference>
<protein>
    <recommendedName>
        <fullName evidence="5">glutathione transferase</fullName>
        <ecNumber evidence="5">2.5.1.18</ecNumber>
    </recommendedName>
    <alternativeName>
        <fullName evidence="7">GST class-pi</fullName>
    </alternativeName>
</protein>
<evidence type="ECO:0000256" key="2">
    <source>
        <dbReference type="ARBA" id="ARBA00005861"/>
    </source>
</evidence>